<gene>
    <name evidence="3" type="ORF">PAPOLLO_LOCUS16386</name>
</gene>
<protein>
    <submittedName>
        <fullName evidence="3">(apollo) hypothetical protein</fullName>
    </submittedName>
</protein>
<feature type="domain" description="Reverse transcriptase" evidence="2">
    <location>
        <begin position="1"/>
        <end position="179"/>
    </location>
</feature>
<evidence type="ECO:0000313" key="3">
    <source>
        <dbReference type="EMBL" id="CAG5015556.1"/>
    </source>
</evidence>
<dbReference type="PROSITE" id="PS50878">
    <property type="entry name" value="RT_POL"/>
    <property type="match status" value="1"/>
</dbReference>
<keyword evidence="4" id="KW-1185">Reference proteome</keyword>
<reference evidence="3" key="1">
    <citation type="submission" date="2021-04" db="EMBL/GenBank/DDBJ databases">
        <authorList>
            <person name="Tunstrom K."/>
        </authorList>
    </citation>
    <scope>NUCLEOTIDE SEQUENCE</scope>
</reference>
<dbReference type="InterPro" id="IPR000477">
    <property type="entry name" value="RT_dom"/>
</dbReference>
<comment type="caution">
    <text evidence="3">The sequence shown here is derived from an EMBL/GenBank/DDBJ whole genome shotgun (WGS) entry which is preliminary data.</text>
</comment>
<evidence type="ECO:0000313" key="4">
    <source>
        <dbReference type="Proteomes" id="UP000691718"/>
    </source>
</evidence>
<feature type="region of interest" description="Disordered" evidence="1">
    <location>
        <begin position="255"/>
        <end position="278"/>
    </location>
</feature>
<accession>A0A8S3XEN6</accession>
<dbReference type="Proteomes" id="UP000691718">
    <property type="component" value="Unassembled WGS sequence"/>
</dbReference>
<dbReference type="Pfam" id="PF00078">
    <property type="entry name" value="RVT_1"/>
    <property type="match status" value="1"/>
</dbReference>
<name>A0A8S3XEN6_PARAO</name>
<dbReference type="EMBL" id="CAJQZP010001083">
    <property type="protein sequence ID" value="CAG5015556.1"/>
    <property type="molecule type" value="Genomic_DNA"/>
</dbReference>
<sequence length="278" mass="31240">MGVFLDIEKAFDRVWHTGLLYKLDVQTSIPPAILRLVASFLEGRKFYVCIEDAESAIKTITAGVPQGSCLSPALYAAYTNDIPTLAGHLHEWEDDVELALFADDSAYFTSSRRAHIAAARMQRLLDLLPPWLDEWRMAVNVSKTTALLTRRYRNLPPPLTLGGQEIAYEKAMTYLGCRIDRMLPAPAWYALLSDRQKQGLQAQQSLSLRTIVGAGRYVRNDVIAANLKMESLHEFVVRLARGMFDRADNGPHEHLNGFAPLHSQPPDGRPYPRELLPI</sequence>
<dbReference type="AlphaFoldDB" id="A0A8S3XEN6"/>
<proteinExistence type="predicted"/>
<evidence type="ECO:0000259" key="2">
    <source>
        <dbReference type="PROSITE" id="PS50878"/>
    </source>
</evidence>
<organism evidence="3 4">
    <name type="scientific">Parnassius apollo</name>
    <name type="common">Apollo butterfly</name>
    <name type="synonym">Papilio apollo</name>
    <dbReference type="NCBI Taxonomy" id="110799"/>
    <lineage>
        <taxon>Eukaryota</taxon>
        <taxon>Metazoa</taxon>
        <taxon>Ecdysozoa</taxon>
        <taxon>Arthropoda</taxon>
        <taxon>Hexapoda</taxon>
        <taxon>Insecta</taxon>
        <taxon>Pterygota</taxon>
        <taxon>Neoptera</taxon>
        <taxon>Endopterygota</taxon>
        <taxon>Lepidoptera</taxon>
        <taxon>Glossata</taxon>
        <taxon>Ditrysia</taxon>
        <taxon>Papilionoidea</taxon>
        <taxon>Papilionidae</taxon>
        <taxon>Parnassiinae</taxon>
        <taxon>Parnassini</taxon>
        <taxon>Parnassius</taxon>
        <taxon>Parnassius</taxon>
    </lineage>
</organism>
<dbReference type="PANTHER" id="PTHR33332">
    <property type="entry name" value="REVERSE TRANSCRIPTASE DOMAIN-CONTAINING PROTEIN"/>
    <property type="match status" value="1"/>
</dbReference>
<evidence type="ECO:0000256" key="1">
    <source>
        <dbReference type="SAM" id="MobiDB-lite"/>
    </source>
</evidence>
<dbReference type="OrthoDB" id="412981at2759"/>